<dbReference type="FunCoup" id="A0A804LVM8">
    <property type="interactions" value="473"/>
</dbReference>
<keyword evidence="2" id="KW-1185">Reference proteome</keyword>
<dbReference type="PROSITE" id="PS51257">
    <property type="entry name" value="PROKAR_LIPOPROTEIN"/>
    <property type="match status" value="1"/>
</dbReference>
<evidence type="ECO:0000313" key="2">
    <source>
        <dbReference type="Proteomes" id="UP000007305"/>
    </source>
</evidence>
<proteinExistence type="predicted"/>
<dbReference type="AlphaFoldDB" id="A0A804LVM8"/>
<dbReference type="EnsemblPlants" id="Zm00001eb039940_T001">
    <property type="protein sequence ID" value="Zm00001eb039940_P001"/>
    <property type="gene ID" value="Zm00001eb039940"/>
</dbReference>
<evidence type="ECO:0000313" key="1">
    <source>
        <dbReference type="EnsemblPlants" id="Zm00001eb039940_P001"/>
    </source>
</evidence>
<reference evidence="2" key="1">
    <citation type="submission" date="2015-12" db="EMBL/GenBank/DDBJ databases">
        <title>Update maize B73 reference genome by single molecule sequencing technologies.</title>
        <authorList>
            <consortium name="Maize Genome Sequencing Project"/>
            <person name="Ware D."/>
        </authorList>
    </citation>
    <scope>NUCLEOTIDE SEQUENCE [LARGE SCALE GENOMIC DNA]</scope>
    <source>
        <strain evidence="2">cv. B73</strain>
    </source>
</reference>
<name>A0A804LVM8_MAIZE</name>
<reference evidence="1" key="3">
    <citation type="submission" date="2021-05" db="UniProtKB">
        <authorList>
            <consortium name="EnsemblPlants"/>
        </authorList>
    </citation>
    <scope>IDENTIFICATION</scope>
    <source>
        <strain evidence="1">cv. B73</strain>
    </source>
</reference>
<organism evidence="1 2">
    <name type="scientific">Zea mays</name>
    <name type="common">Maize</name>
    <dbReference type="NCBI Taxonomy" id="4577"/>
    <lineage>
        <taxon>Eukaryota</taxon>
        <taxon>Viridiplantae</taxon>
        <taxon>Streptophyta</taxon>
        <taxon>Embryophyta</taxon>
        <taxon>Tracheophyta</taxon>
        <taxon>Spermatophyta</taxon>
        <taxon>Magnoliopsida</taxon>
        <taxon>Liliopsida</taxon>
        <taxon>Poales</taxon>
        <taxon>Poaceae</taxon>
        <taxon>PACMAD clade</taxon>
        <taxon>Panicoideae</taxon>
        <taxon>Andropogonodae</taxon>
        <taxon>Andropogoneae</taxon>
        <taxon>Tripsacinae</taxon>
        <taxon>Zea</taxon>
    </lineage>
</organism>
<reference evidence="1" key="2">
    <citation type="submission" date="2019-07" db="EMBL/GenBank/DDBJ databases">
        <authorList>
            <person name="Seetharam A."/>
            <person name="Woodhouse M."/>
            <person name="Cannon E."/>
        </authorList>
    </citation>
    <scope>NUCLEOTIDE SEQUENCE [LARGE SCALE GENOMIC DNA]</scope>
    <source>
        <strain evidence="1">cv. B73</strain>
    </source>
</reference>
<accession>A0A804LVM8</accession>
<sequence>MTRLHSRSSLPEAAAALLPAFLSCFRAFLARRTYDWTLAWTLASSLLLRPASRSWTAAFSSARLSCVALQRSMRSRERSISASSSFRCCWTVQAWLLGRWTISSMCPYTSPSLVRPSRTAATVEEEEEEEGGEAASSRLCSSASTSASLVRLLDGRLTDLWWKAIVCDRTSFEVSRLKPLS</sequence>
<dbReference type="Gramene" id="Zm00001eb039940_T001">
    <property type="protein sequence ID" value="Zm00001eb039940_P001"/>
    <property type="gene ID" value="Zm00001eb039940"/>
</dbReference>
<dbReference type="InParanoid" id="A0A804LVM8"/>
<protein>
    <submittedName>
        <fullName evidence="1">Uncharacterized protein</fullName>
    </submittedName>
</protein>
<dbReference type="Proteomes" id="UP000007305">
    <property type="component" value="Chromosome 1"/>
</dbReference>